<dbReference type="PANTHER" id="PTHR43806">
    <property type="entry name" value="PEPTIDASE S8"/>
    <property type="match status" value="1"/>
</dbReference>
<evidence type="ECO:0000256" key="1">
    <source>
        <dbReference type="ARBA" id="ARBA00011073"/>
    </source>
</evidence>
<dbReference type="Gene3D" id="2.60.40.10">
    <property type="entry name" value="Immunoglobulins"/>
    <property type="match status" value="2"/>
</dbReference>
<dbReference type="GO" id="GO:0004252">
    <property type="term" value="F:serine-type endopeptidase activity"/>
    <property type="evidence" value="ECO:0007669"/>
    <property type="project" value="UniProtKB-UniRule"/>
</dbReference>
<dbReference type="STRING" id="341036.SAMN05660649_03937"/>
<dbReference type="Pfam" id="PF00082">
    <property type="entry name" value="Peptidase_S8"/>
    <property type="match status" value="1"/>
</dbReference>
<reference evidence="11" key="1">
    <citation type="submission" date="2016-10" db="EMBL/GenBank/DDBJ databases">
        <authorList>
            <person name="Varghese N."/>
            <person name="Submissions S."/>
        </authorList>
    </citation>
    <scope>NUCLEOTIDE SEQUENCE [LARGE SCALE GENOMIC DNA]</scope>
    <source>
        <strain evidence="11">DSM 17038</strain>
    </source>
</reference>
<dbReference type="PROSITE" id="PS00138">
    <property type="entry name" value="SUBTILASE_SER"/>
    <property type="match status" value="1"/>
</dbReference>
<feature type="domain" description="SLH" evidence="9">
    <location>
        <begin position="87"/>
        <end position="150"/>
    </location>
</feature>
<feature type="domain" description="SLH" evidence="9">
    <location>
        <begin position="152"/>
        <end position="212"/>
    </location>
</feature>
<evidence type="ECO:0000313" key="10">
    <source>
        <dbReference type="EMBL" id="SFH12095.1"/>
    </source>
</evidence>
<keyword evidence="8" id="KW-0732">Signal</keyword>
<feature type="domain" description="SLH" evidence="9">
    <location>
        <begin position="28"/>
        <end position="86"/>
    </location>
</feature>
<dbReference type="InterPro" id="IPR000209">
    <property type="entry name" value="Peptidase_S8/S53_dom"/>
</dbReference>
<feature type="chain" id="PRO_5011481470" evidence="8">
    <location>
        <begin position="31"/>
        <end position="1639"/>
    </location>
</feature>
<keyword evidence="4 6" id="KW-0378">Hydrolase</keyword>
<dbReference type="PROSITE" id="PS51892">
    <property type="entry name" value="SUBTILASE"/>
    <property type="match status" value="1"/>
</dbReference>
<feature type="signal peptide" evidence="8">
    <location>
        <begin position="1"/>
        <end position="30"/>
    </location>
</feature>
<feature type="compositionally biased region" description="Gly residues" evidence="7">
    <location>
        <begin position="409"/>
        <end position="418"/>
    </location>
</feature>
<evidence type="ECO:0000256" key="3">
    <source>
        <dbReference type="ARBA" id="ARBA00022737"/>
    </source>
</evidence>
<dbReference type="InterPro" id="IPR023828">
    <property type="entry name" value="Peptidase_S8_Ser-AS"/>
</dbReference>
<dbReference type="Pfam" id="PF00395">
    <property type="entry name" value="SLH"/>
    <property type="match status" value="3"/>
</dbReference>
<feature type="region of interest" description="Disordered" evidence="7">
    <location>
        <begin position="394"/>
        <end position="437"/>
    </location>
</feature>
<name>A0A1I2XF86_9FIRM</name>
<keyword evidence="11" id="KW-1185">Reference proteome</keyword>
<evidence type="ECO:0000256" key="4">
    <source>
        <dbReference type="ARBA" id="ARBA00022801"/>
    </source>
</evidence>
<gene>
    <name evidence="10" type="ORF">SAMN05660649_03937</name>
</gene>
<organism evidence="10 11">
    <name type="scientific">Desulfotruncus arcticus DSM 17038</name>
    <dbReference type="NCBI Taxonomy" id="1121424"/>
    <lineage>
        <taxon>Bacteria</taxon>
        <taxon>Bacillati</taxon>
        <taxon>Bacillota</taxon>
        <taxon>Clostridia</taxon>
        <taxon>Eubacteriales</taxon>
        <taxon>Desulfallaceae</taxon>
        <taxon>Desulfotruncus</taxon>
    </lineage>
</organism>
<comment type="similarity">
    <text evidence="1 6">Belongs to the peptidase S8 family.</text>
</comment>
<dbReference type="InterPro" id="IPR001119">
    <property type="entry name" value="SLH_dom"/>
</dbReference>
<keyword evidence="5 6" id="KW-0720">Serine protease</keyword>
<keyword evidence="3" id="KW-0677">Repeat</keyword>
<protein>
    <submittedName>
        <fullName evidence="10">S-layer homology domain-containing protein</fullName>
    </submittedName>
</protein>
<feature type="active site" description="Charge relay system" evidence="6">
    <location>
        <position position="1206"/>
    </location>
</feature>
<dbReference type="Pfam" id="PF22148">
    <property type="entry name" value="Fervidolysin_NPro-like"/>
    <property type="match status" value="1"/>
</dbReference>
<dbReference type="EMBL" id="FOOX01000017">
    <property type="protein sequence ID" value="SFH12095.1"/>
    <property type="molecule type" value="Genomic_DNA"/>
</dbReference>
<feature type="active site" description="Charge relay system" evidence="6">
    <location>
        <position position="1172"/>
    </location>
</feature>
<evidence type="ECO:0000313" key="11">
    <source>
        <dbReference type="Proteomes" id="UP000199337"/>
    </source>
</evidence>
<dbReference type="OrthoDB" id="2744137at2"/>
<keyword evidence="2 6" id="KW-0645">Protease</keyword>
<evidence type="ECO:0000256" key="2">
    <source>
        <dbReference type="ARBA" id="ARBA00022670"/>
    </source>
</evidence>
<dbReference type="InterPro" id="IPR054399">
    <property type="entry name" value="Fervidolysin-like_N_prodom"/>
</dbReference>
<evidence type="ECO:0000256" key="7">
    <source>
        <dbReference type="SAM" id="MobiDB-lite"/>
    </source>
</evidence>
<evidence type="ECO:0000256" key="5">
    <source>
        <dbReference type="ARBA" id="ARBA00022825"/>
    </source>
</evidence>
<evidence type="ECO:0000256" key="8">
    <source>
        <dbReference type="SAM" id="SignalP"/>
    </source>
</evidence>
<dbReference type="InterPro" id="IPR036852">
    <property type="entry name" value="Peptidase_S8/S53_dom_sf"/>
</dbReference>
<proteinExistence type="inferred from homology"/>
<dbReference type="InterPro" id="IPR015500">
    <property type="entry name" value="Peptidase_S8_subtilisin-rel"/>
</dbReference>
<dbReference type="GO" id="GO:0006508">
    <property type="term" value="P:proteolysis"/>
    <property type="evidence" value="ECO:0007669"/>
    <property type="project" value="UniProtKB-KW"/>
</dbReference>
<dbReference type="PRINTS" id="PR00723">
    <property type="entry name" value="SUBTILISIN"/>
</dbReference>
<accession>A0A1I2XF86</accession>
<sequence>MIYQKKGLSILLMAFCMALFIALMPFTAYPATPSDTDTHWAKNVISKWIDQGLASGYSDGTFKPDEPVSRAEFMALVNNAFGYQASTAINYIDVPKGAWYEGVVAKAKAAGYIAGYPDGTIKPDAPVTRQEAAAIIARIKILENNPAGSSVFADATDIPDWCKGSIGAVAKAAYMNGYPDGFFKPQNSVTRAEAITALDKTASITDTSETKDNQLIFDKAGTYGPEKTIEDVKTDVIIKADGVTVQNQKIHGDLIIAEEVGQGTVTLNNVIVEGNTYVRGGGPDSIVINGGQYKNIIIQNVDGKVRVVAKGVKGRDGKAVDIVVAEEAGGNEVILNGEFNSVLVEANNMVVSTQGDTSIATLTVAKNVSGTKLNINQGTDVKDLILHSKAEVKGAGNIQNKTEPPSTPSGGGGGGGGSSNKPSNKDPKQPETPAPANGAEKVKLLPFLNWSCSDPDGDALTYDIYFGTDQTQVENLNQSVKKETGHYSTTYLPGQLDSLTTYYWRIVAKDEKGGQAVGPLWRFTTKEPEVITDSQGYFKIENEDKSKLIEGYVTHNRGGAGISGATVTYPADIFQTPGDILVSINELAAARIQDVYWKSVSGSVYGEESVSSQVYGGGGSVIEYVYGWNNLDYIYEVPVRDLFNTSWGETPPDMQLEGISPGATLSGTVDFDLSFQSETGIYVYYVYLGGEQRHPKEDYDLGEWGENSVKVSIDTTTYPNGPTYLKILAYDNNENSVLYVLPVTVQNEVNPEQQGPPGQIKELNLTCETYGKNWGLYSMPVDQTKTMDNDSWNEDDVTIINELSWDSATGADGYKVYRSFDGVKYKQIGTVKTVTDDWVMNKYVDTSYELAIGKLTYYKVVPYNSRGDNSDDALIRCGAPLPGFNIILDSPRNGETGVELSPTFSWYVQTIGGSFEDYQSKYKIEDSDQWYEFQLYDATDYLKWKDSLFEEVSEGKNKLEYELPFDLYLEPGGIYSWDIINGEYYVEHEDTDNGYSESVSYAGDGLTGSINGENMFTTTIDNEVGDNISQTDLLDFENSRFADGHILVKTNNTAGLAKTLELLGSECLKEWDETGWSMVKVPRGQDVKSFIRQLLKDPNVVIAQPDYLLDRPEPVKADDSQKLLTQAVSASVNTIVGPEVAMDKLWGLKNIYAEEAWQKNTGSSDVILAILDTGVQTDHPEFADKSFVSPYDATGEGTPNIDLGGHGTHVAGIAGDNGRSGEIAGVAWDCPIMPIRVQDSYGVMYTSYWIEAVSYVTKYVEENPDKRVVINMSLGGRGYDFASKDAIDKALEKGVVVVTSTGNHSKRVSAYPAAYNGVIAVAASTPKNTRTDFSTTGPWISVAAPGIKIYSTYYNYFYGSEYAYKFSDGTSMASPYVAGAAALLLSEYPELTPAQVKNQLEKTAQGNGFTEELGYGVIDMEAMLREIQPVDYGSLKVTTNIKQSESVIGVGYGVLSLLDRDENLVGYGTTGEDGGHTFHYLKPGEYKVVLSYYNKYEEEYQQEVVEDVTILSRQTAELEFNLEAPSRIEMEEMYTEDIVLTPDEQPYRYDFTVTEQDEGYYEFETSFFAGDEDEYVDTELYLWDGDGNLIEYNDNYSDEYSFIGTYLYAGDYTVEIKEYFEDDLYCTFEIRKFKAFYED</sequence>
<dbReference type="Gene3D" id="3.40.50.200">
    <property type="entry name" value="Peptidase S8/S53 domain"/>
    <property type="match status" value="1"/>
</dbReference>
<dbReference type="RefSeq" id="WP_092473552.1">
    <property type="nucleotide sequence ID" value="NZ_FOOX01000017.1"/>
</dbReference>
<dbReference type="PANTHER" id="PTHR43806:SF11">
    <property type="entry name" value="CEREVISIN-RELATED"/>
    <property type="match status" value="1"/>
</dbReference>
<dbReference type="InterPro" id="IPR013783">
    <property type="entry name" value="Ig-like_fold"/>
</dbReference>
<dbReference type="Proteomes" id="UP000199337">
    <property type="component" value="Unassembled WGS sequence"/>
</dbReference>
<feature type="active site" description="Charge relay system" evidence="6">
    <location>
        <position position="1371"/>
    </location>
</feature>
<dbReference type="SUPFAM" id="SSF52743">
    <property type="entry name" value="Subtilisin-like"/>
    <property type="match status" value="1"/>
</dbReference>
<evidence type="ECO:0000259" key="9">
    <source>
        <dbReference type="PROSITE" id="PS51272"/>
    </source>
</evidence>
<dbReference type="PROSITE" id="PS51272">
    <property type="entry name" value="SLH"/>
    <property type="match status" value="3"/>
</dbReference>
<dbReference type="InterPro" id="IPR050131">
    <property type="entry name" value="Peptidase_S8_subtilisin-like"/>
</dbReference>
<evidence type="ECO:0000256" key="6">
    <source>
        <dbReference type="PROSITE-ProRule" id="PRU01240"/>
    </source>
</evidence>